<name>A0A1M5KKT5_9FLAO</name>
<keyword evidence="3" id="KW-1185">Reference proteome</keyword>
<dbReference type="OrthoDB" id="129343at2"/>
<dbReference type="SUPFAM" id="SSF54427">
    <property type="entry name" value="NTF2-like"/>
    <property type="match status" value="1"/>
</dbReference>
<gene>
    <name evidence="2" type="ORF">SAMN05443633_11714</name>
</gene>
<dbReference type="EMBL" id="FQUT01000017">
    <property type="protein sequence ID" value="SHG53381.1"/>
    <property type="molecule type" value="Genomic_DNA"/>
</dbReference>
<dbReference type="Gene3D" id="3.10.450.50">
    <property type="match status" value="1"/>
</dbReference>
<dbReference type="GO" id="GO:0016853">
    <property type="term" value="F:isomerase activity"/>
    <property type="evidence" value="ECO:0007669"/>
    <property type="project" value="UniProtKB-KW"/>
</dbReference>
<feature type="domain" description="SnoaL-like" evidence="1">
    <location>
        <begin position="16"/>
        <end position="129"/>
    </location>
</feature>
<dbReference type="AlphaFoldDB" id="A0A1M5KKT5"/>
<dbReference type="Pfam" id="PF12680">
    <property type="entry name" value="SnoaL_2"/>
    <property type="match status" value="1"/>
</dbReference>
<proteinExistence type="predicted"/>
<dbReference type="InterPro" id="IPR032710">
    <property type="entry name" value="NTF2-like_dom_sf"/>
</dbReference>
<accession>A0A1M5KKT5</accession>
<dbReference type="Proteomes" id="UP000184518">
    <property type="component" value="Unassembled WGS sequence"/>
</dbReference>
<organism evidence="2 3">
    <name type="scientific">Chryseobacterium arachidis</name>
    <dbReference type="NCBI Taxonomy" id="1416778"/>
    <lineage>
        <taxon>Bacteria</taxon>
        <taxon>Pseudomonadati</taxon>
        <taxon>Bacteroidota</taxon>
        <taxon>Flavobacteriia</taxon>
        <taxon>Flavobacteriales</taxon>
        <taxon>Weeksellaceae</taxon>
        <taxon>Chryseobacterium group</taxon>
        <taxon>Chryseobacterium</taxon>
    </lineage>
</organism>
<dbReference type="STRING" id="1416778.SAMN05443633_11714"/>
<reference evidence="3" key="1">
    <citation type="submission" date="2016-11" db="EMBL/GenBank/DDBJ databases">
        <authorList>
            <person name="Varghese N."/>
            <person name="Submissions S."/>
        </authorList>
    </citation>
    <scope>NUCLEOTIDE SEQUENCE [LARGE SCALE GENOMIC DNA]</scope>
    <source>
        <strain evidence="3">DSM 27619</strain>
    </source>
</reference>
<sequence>MKASVINTNSENEKLIRELYRVAEIQDSRAFIDLFTEDGYFWDVSGGTKYYGEDIGKTVDVYATAFPDMHRELYELYVLEDENTVVVELSLNGTHKGPLQLASGTLEATGKTIEVPCCDVFKIENGKVKSFHCYSAGTILLGQLGVFS</sequence>
<protein>
    <submittedName>
        <fullName evidence="2">Ketosteroid isomerase-related protein</fullName>
    </submittedName>
</protein>
<dbReference type="RefSeq" id="WP_072963133.1">
    <property type="nucleotide sequence ID" value="NZ_FQUT01000017.1"/>
</dbReference>
<dbReference type="InterPro" id="IPR037401">
    <property type="entry name" value="SnoaL-like"/>
</dbReference>
<evidence type="ECO:0000259" key="1">
    <source>
        <dbReference type="Pfam" id="PF12680"/>
    </source>
</evidence>
<keyword evidence="2" id="KW-0413">Isomerase</keyword>
<evidence type="ECO:0000313" key="2">
    <source>
        <dbReference type="EMBL" id="SHG53381.1"/>
    </source>
</evidence>
<evidence type="ECO:0000313" key="3">
    <source>
        <dbReference type="Proteomes" id="UP000184518"/>
    </source>
</evidence>